<dbReference type="InterPro" id="IPR004648">
    <property type="entry name" value="Oligpept_transpt"/>
</dbReference>
<evidence type="ECO:0000256" key="7">
    <source>
        <dbReference type="ARBA" id="ARBA00022989"/>
    </source>
</evidence>
<feature type="transmembrane region" description="Helical" evidence="9">
    <location>
        <begin position="154"/>
        <end position="175"/>
    </location>
</feature>
<evidence type="ECO:0000313" key="12">
    <source>
        <dbReference type="Proteomes" id="UP000436088"/>
    </source>
</evidence>
<gene>
    <name evidence="11" type="ORF">F3Y22_tig00110160pilonHSYRG00766</name>
</gene>
<sequence>MPWWGLLFAAALALAFNLPVSIINATTNQFRTYARITYFLPTVHGHVPLTEYSSMHWLYGVWLDRKRSLVLWGTTLLSTGSSLEGPWDLSWWLFHTAFPDQKWIPLINLPVLLGATAVMPPTTSLNFNCYLIIGFIFNYYVFKYRKGWWQRYNYVLSATLDAGLAFMGVLIYFTLTLQEISILGEEVRVSTAISLRVRLPKA</sequence>
<keyword evidence="3" id="KW-0813">Transport</keyword>
<comment type="caution">
    <text evidence="11">The sequence shown here is derived from an EMBL/GenBank/DDBJ whole genome shotgun (WGS) entry which is preliminary data.</text>
</comment>
<dbReference type="EMBL" id="VEPZ02000857">
    <property type="protein sequence ID" value="KAE8715846.1"/>
    <property type="molecule type" value="Genomic_DNA"/>
</dbReference>
<feature type="chain" id="PRO_5025629792" evidence="10">
    <location>
        <begin position="16"/>
        <end position="202"/>
    </location>
</feature>
<feature type="signal peptide" evidence="10">
    <location>
        <begin position="1"/>
        <end position="15"/>
    </location>
</feature>
<dbReference type="GO" id="GO:0035673">
    <property type="term" value="F:oligopeptide transmembrane transporter activity"/>
    <property type="evidence" value="ECO:0007669"/>
    <property type="project" value="InterPro"/>
</dbReference>
<comment type="subcellular location">
    <subcellularLocation>
        <location evidence="1">Membrane</location>
        <topology evidence="1">Multi-pass membrane protein</topology>
    </subcellularLocation>
</comment>
<evidence type="ECO:0000256" key="10">
    <source>
        <dbReference type="SAM" id="SignalP"/>
    </source>
</evidence>
<evidence type="ECO:0000256" key="3">
    <source>
        <dbReference type="ARBA" id="ARBA00022448"/>
    </source>
</evidence>
<keyword evidence="6" id="KW-0653">Protein transport</keyword>
<organism evidence="11 12">
    <name type="scientific">Hibiscus syriacus</name>
    <name type="common">Rose of Sharon</name>
    <dbReference type="NCBI Taxonomy" id="106335"/>
    <lineage>
        <taxon>Eukaryota</taxon>
        <taxon>Viridiplantae</taxon>
        <taxon>Streptophyta</taxon>
        <taxon>Embryophyta</taxon>
        <taxon>Tracheophyta</taxon>
        <taxon>Spermatophyta</taxon>
        <taxon>Magnoliopsida</taxon>
        <taxon>eudicotyledons</taxon>
        <taxon>Gunneridae</taxon>
        <taxon>Pentapetalae</taxon>
        <taxon>rosids</taxon>
        <taxon>malvids</taxon>
        <taxon>Malvales</taxon>
        <taxon>Malvaceae</taxon>
        <taxon>Malvoideae</taxon>
        <taxon>Hibiscus</taxon>
    </lineage>
</organism>
<evidence type="ECO:0000256" key="4">
    <source>
        <dbReference type="ARBA" id="ARBA00022692"/>
    </source>
</evidence>
<keyword evidence="12" id="KW-1185">Reference proteome</keyword>
<dbReference type="GO" id="GO:0016020">
    <property type="term" value="C:membrane"/>
    <property type="evidence" value="ECO:0007669"/>
    <property type="project" value="UniProtKB-SubCell"/>
</dbReference>
<name>A0A6A3BFK2_HIBSY</name>
<dbReference type="InterPro" id="IPR004813">
    <property type="entry name" value="OPT"/>
</dbReference>
<evidence type="ECO:0000256" key="2">
    <source>
        <dbReference type="ARBA" id="ARBA00005484"/>
    </source>
</evidence>
<evidence type="ECO:0000256" key="1">
    <source>
        <dbReference type="ARBA" id="ARBA00004141"/>
    </source>
</evidence>
<keyword evidence="10" id="KW-0732">Signal</keyword>
<accession>A0A6A3BFK2</accession>
<proteinExistence type="inferred from homology"/>
<dbReference type="AlphaFoldDB" id="A0A6A3BFK2"/>
<keyword evidence="5" id="KW-0571">Peptide transport</keyword>
<protein>
    <submittedName>
        <fullName evidence="11">Uncharacterized protein</fullName>
    </submittedName>
</protein>
<evidence type="ECO:0000256" key="9">
    <source>
        <dbReference type="SAM" id="Phobius"/>
    </source>
</evidence>
<keyword evidence="4 9" id="KW-0812">Transmembrane</keyword>
<feature type="transmembrane region" description="Helical" evidence="9">
    <location>
        <begin position="125"/>
        <end position="142"/>
    </location>
</feature>
<evidence type="ECO:0000256" key="5">
    <source>
        <dbReference type="ARBA" id="ARBA00022856"/>
    </source>
</evidence>
<evidence type="ECO:0000256" key="8">
    <source>
        <dbReference type="ARBA" id="ARBA00023136"/>
    </source>
</evidence>
<keyword evidence="8 9" id="KW-0472">Membrane</keyword>
<reference evidence="11" key="1">
    <citation type="submission" date="2019-09" db="EMBL/GenBank/DDBJ databases">
        <title>Draft genome information of white flower Hibiscus syriacus.</title>
        <authorList>
            <person name="Kim Y.-M."/>
        </authorList>
    </citation>
    <scope>NUCLEOTIDE SEQUENCE [LARGE SCALE GENOMIC DNA]</scope>
    <source>
        <strain evidence="11">YM2019G1</strain>
    </source>
</reference>
<comment type="similarity">
    <text evidence="2">Belongs to the oligopeptide OPT transporter (TC 2.A.67.1) family.</text>
</comment>
<dbReference type="Proteomes" id="UP000436088">
    <property type="component" value="Unassembled WGS sequence"/>
</dbReference>
<keyword evidence="7 9" id="KW-1133">Transmembrane helix</keyword>
<dbReference type="PANTHER" id="PTHR22601">
    <property type="entry name" value="ISP4 LIKE PROTEIN"/>
    <property type="match status" value="1"/>
</dbReference>
<dbReference type="GO" id="GO:0015031">
    <property type="term" value="P:protein transport"/>
    <property type="evidence" value="ECO:0007669"/>
    <property type="project" value="UniProtKB-KW"/>
</dbReference>
<evidence type="ECO:0000313" key="11">
    <source>
        <dbReference type="EMBL" id="KAE8715846.1"/>
    </source>
</evidence>
<evidence type="ECO:0000256" key="6">
    <source>
        <dbReference type="ARBA" id="ARBA00022927"/>
    </source>
</evidence>
<dbReference type="Pfam" id="PF03169">
    <property type="entry name" value="OPT"/>
    <property type="match status" value="1"/>
</dbReference>